<evidence type="ECO:0000313" key="2">
    <source>
        <dbReference type="EMBL" id="KAK2856567.1"/>
    </source>
</evidence>
<dbReference type="Proteomes" id="UP001187415">
    <property type="component" value="Unassembled WGS sequence"/>
</dbReference>
<dbReference type="EMBL" id="JAUPFM010000003">
    <property type="protein sequence ID" value="KAK2856567.1"/>
    <property type="molecule type" value="Genomic_DNA"/>
</dbReference>
<name>A0AA88NG55_CHASR</name>
<keyword evidence="3" id="KW-1185">Reference proteome</keyword>
<feature type="region of interest" description="Disordered" evidence="1">
    <location>
        <begin position="1"/>
        <end position="21"/>
    </location>
</feature>
<comment type="caution">
    <text evidence="2">The sequence shown here is derived from an EMBL/GenBank/DDBJ whole genome shotgun (WGS) entry which is preliminary data.</text>
</comment>
<organism evidence="2 3">
    <name type="scientific">Channa striata</name>
    <name type="common">Snakehead murrel</name>
    <name type="synonym">Ophicephalus striatus</name>
    <dbReference type="NCBI Taxonomy" id="64152"/>
    <lineage>
        <taxon>Eukaryota</taxon>
        <taxon>Metazoa</taxon>
        <taxon>Chordata</taxon>
        <taxon>Craniata</taxon>
        <taxon>Vertebrata</taxon>
        <taxon>Euteleostomi</taxon>
        <taxon>Actinopterygii</taxon>
        <taxon>Neopterygii</taxon>
        <taxon>Teleostei</taxon>
        <taxon>Neoteleostei</taxon>
        <taxon>Acanthomorphata</taxon>
        <taxon>Anabantaria</taxon>
        <taxon>Anabantiformes</taxon>
        <taxon>Channoidei</taxon>
        <taxon>Channidae</taxon>
        <taxon>Channa</taxon>
    </lineage>
</organism>
<reference evidence="2" key="1">
    <citation type="submission" date="2023-07" db="EMBL/GenBank/DDBJ databases">
        <title>Chromosome-level Genome Assembly of Striped Snakehead (Channa striata).</title>
        <authorList>
            <person name="Liu H."/>
        </authorList>
    </citation>
    <scope>NUCLEOTIDE SEQUENCE</scope>
    <source>
        <strain evidence="2">Gz</strain>
        <tissue evidence="2">Muscle</tissue>
    </source>
</reference>
<feature type="compositionally biased region" description="Basic and acidic residues" evidence="1">
    <location>
        <begin position="1"/>
        <end position="11"/>
    </location>
</feature>
<dbReference type="AlphaFoldDB" id="A0AA88NG55"/>
<evidence type="ECO:0000313" key="3">
    <source>
        <dbReference type="Proteomes" id="UP001187415"/>
    </source>
</evidence>
<sequence>MQTIENKEPPPKRKLSSTGDNAAAKFTDVDKAFTVPSKSDVPLASDYTVYIRNIEQVSAQKDPQRSDVMIASNPNTENIETDPQYSYLITPDPDDENIEQKLTLLQRTDLSTCQI</sequence>
<gene>
    <name evidence="2" type="ORF">Q5P01_005302</name>
</gene>
<proteinExistence type="predicted"/>
<accession>A0AA88NG55</accession>
<evidence type="ECO:0000256" key="1">
    <source>
        <dbReference type="SAM" id="MobiDB-lite"/>
    </source>
</evidence>
<protein>
    <submittedName>
        <fullName evidence="2">Uncharacterized protein</fullName>
    </submittedName>
</protein>